<dbReference type="InterPro" id="IPR001647">
    <property type="entry name" value="HTH_TetR"/>
</dbReference>
<protein>
    <submittedName>
        <fullName evidence="8">Tetracycline repressor protein class H</fullName>
    </submittedName>
</protein>
<dbReference type="Gene3D" id="1.10.357.10">
    <property type="entry name" value="Tetracycline Repressor, domain 2"/>
    <property type="match status" value="1"/>
</dbReference>
<evidence type="ECO:0000256" key="4">
    <source>
        <dbReference type="ARBA" id="ARBA00023125"/>
    </source>
</evidence>
<evidence type="ECO:0000256" key="2">
    <source>
        <dbReference type="ARBA" id="ARBA00022491"/>
    </source>
</evidence>
<dbReference type="GO" id="GO:0000976">
    <property type="term" value="F:transcription cis-regulatory region binding"/>
    <property type="evidence" value="ECO:0007669"/>
    <property type="project" value="TreeGrafter"/>
</dbReference>
<dbReference type="NCBIfam" id="NF010319">
    <property type="entry name" value="PRK13756.1"/>
    <property type="match status" value="1"/>
</dbReference>
<dbReference type="Pfam" id="PF02909">
    <property type="entry name" value="TetR_C_1"/>
    <property type="match status" value="1"/>
</dbReference>
<dbReference type="InterPro" id="IPR004111">
    <property type="entry name" value="Repressor_TetR_C"/>
</dbReference>
<keyword evidence="2" id="KW-0678">Repressor</keyword>
<dbReference type="PANTHER" id="PTHR30055:SF151">
    <property type="entry name" value="TRANSCRIPTIONAL REGULATORY PROTEIN"/>
    <property type="match status" value="1"/>
</dbReference>
<accession>A0AAD2J259</accession>
<dbReference type="PRINTS" id="PR00455">
    <property type="entry name" value="HTHTETR"/>
</dbReference>
<evidence type="ECO:0000256" key="5">
    <source>
        <dbReference type="ARBA" id="ARBA00023163"/>
    </source>
</evidence>
<evidence type="ECO:0000259" key="7">
    <source>
        <dbReference type="PROSITE" id="PS50977"/>
    </source>
</evidence>
<dbReference type="Proteomes" id="UP000044098">
    <property type="component" value="Unassembled WGS sequence"/>
</dbReference>
<dbReference type="GO" id="GO:0003700">
    <property type="term" value="F:DNA-binding transcription factor activity"/>
    <property type="evidence" value="ECO:0007669"/>
    <property type="project" value="TreeGrafter"/>
</dbReference>
<name>A0AAD2J259_ACHAE</name>
<dbReference type="SUPFAM" id="SSF48498">
    <property type="entry name" value="Tetracyclin repressor-like, C-terminal domain"/>
    <property type="match status" value="1"/>
</dbReference>
<keyword evidence="4 6" id="KW-0238">DNA-binding</keyword>
<comment type="caution">
    <text evidence="8">The sequence shown here is derived from an EMBL/GenBank/DDBJ whole genome shotgun (WGS) entry which is preliminary data.</text>
</comment>
<sequence>MTKLQVDVVIRAGLDLLNEVGADGLTTRKLAERLGVQQPALYWHFKNKRALLDRLGEAMLSESHAYSMPRPGDTWRSFLNGNARSFRRALLAYRDGARIHAGTRPSEPQFEAVEAQLAFLCKDGFAPADAAYALTTVSYFTVGAVLEQQAAAADEQERQAGAKQTPSSATPLLTAALQALDAAGPDAAFEFGLAAILDGLEQRRGHSALPGKIVRKH</sequence>
<evidence type="ECO:0000313" key="9">
    <source>
        <dbReference type="Proteomes" id="UP000044098"/>
    </source>
</evidence>
<dbReference type="PROSITE" id="PS50977">
    <property type="entry name" value="HTH_TETR_2"/>
    <property type="match status" value="1"/>
</dbReference>
<dbReference type="EMBL" id="CYTK01000006">
    <property type="protein sequence ID" value="CUJ45430.1"/>
    <property type="molecule type" value="Genomic_DNA"/>
</dbReference>
<organism evidence="8 9">
    <name type="scientific">Achromobacter aegrifaciens</name>
    <dbReference type="NCBI Taxonomy" id="1287736"/>
    <lineage>
        <taxon>Bacteria</taxon>
        <taxon>Pseudomonadati</taxon>
        <taxon>Pseudomonadota</taxon>
        <taxon>Betaproteobacteria</taxon>
        <taxon>Burkholderiales</taxon>
        <taxon>Alcaligenaceae</taxon>
        <taxon>Achromobacter</taxon>
    </lineage>
</organism>
<feature type="domain" description="HTH tetR-type" evidence="7">
    <location>
        <begin position="3"/>
        <end position="63"/>
    </location>
</feature>
<dbReference type="RefSeq" id="WP_054456425.1">
    <property type="nucleotide sequence ID" value="NZ_CYTK01000006.1"/>
</dbReference>
<dbReference type="PANTHER" id="PTHR30055">
    <property type="entry name" value="HTH-TYPE TRANSCRIPTIONAL REGULATOR RUTR"/>
    <property type="match status" value="1"/>
</dbReference>
<dbReference type="GO" id="GO:0045892">
    <property type="term" value="P:negative regulation of DNA-templated transcription"/>
    <property type="evidence" value="ECO:0007669"/>
    <property type="project" value="InterPro"/>
</dbReference>
<evidence type="ECO:0000256" key="1">
    <source>
        <dbReference type="ARBA" id="ARBA00002856"/>
    </source>
</evidence>
<dbReference type="InterPro" id="IPR036271">
    <property type="entry name" value="Tet_transcr_reg_TetR-rel_C_sf"/>
</dbReference>
<evidence type="ECO:0000256" key="3">
    <source>
        <dbReference type="ARBA" id="ARBA00023015"/>
    </source>
</evidence>
<dbReference type="PRINTS" id="PR00400">
    <property type="entry name" value="TETREPRESSOR"/>
</dbReference>
<evidence type="ECO:0000313" key="8">
    <source>
        <dbReference type="EMBL" id="CUJ45430.1"/>
    </source>
</evidence>
<dbReference type="AlphaFoldDB" id="A0AAD2J259"/>
<keyword evidence="5" id="KW-0804">Transcription</keyword>
<dbReference type="Pfam" id="PF00440">
    <property type="entry name" value="TetR_N"/>
    <property type="match status" value="1"/>
</dbReference>
<dbReference type="Gene3D" id="1.10.10.60">
    <property type="entry name" value="Homeodomain-like"/>
    <property type="match status" value="1"/>
</dbReference>
<keyword evidence="3" id="KW-0805">Transcription regulation</keyword>
<dbReference type="SUPFAM" id="SSF46689">
    <property type="entry name" value="Homeodomain-like"/>
    <property type="match status" value="1"/>
</dbReference>
<evidence type="ECO:0000256" key="6">
    <source>
        <dbReference type="PROSITE-ProRule" id="PRU00335"/>
    </source>
</evidence>
<dbReference type="GO" id="GO:0046677">
    <property type="term" value="P:response to antibiotic"/>
    <property type="evidence" value="ECO:0007669"/>
    <property type="project" value="InterPro"/>
</dbReference>
<feature type="DNA-binding region" description="H-T-H motif" evidence="6">
    <location>
        <begin position="26"/>
        <end position="45"/>
    </location>
</feature>
<dbReference type="InterPro" id="IPR009057">
    <property type="entry name" value="Homeodomain-like_sf"/>
</dbReference>
<comment type="function">
    <text evidence="1">TetR is the repressor of the tetracycline resistance element; its N-terminal region forms a helix-turn-helix structure and binds DNA. Binding of tetracycline to TetR reduces the repressor affinity for the tetracycline resistance gene (tetA) promoter operator sites.</text>
</comment>
<dbReference type="InterPro" id="IPR003012">
    <property type="entry name" value="Tet_transcr_reg_TetR"/>
</dbReference>
<dbReference type="InterPro" id="IPR050109">
    <property type="entry name" value="HTH-type_TetR-like_transc_reg"/>
</dbReference>
<gene>
    <name evidence="8" type="primary">tetR</name>
    <name evidence="8" type="ORF">ERS370000_04085</name>
</gene>
<reference evidence="8 9" key="1">
    <citation type="submission" date="2015-09" db="EMBL/GenBank/DDBJ databases">
        <authorList>
            <consortium name="Pathogen Informatics"/>
        </authorList>
    </citation>
    <scope>NUCLEOTIDE SEQUENCE [LARGE SCALE GENOMIC DNA]</scope>
    <source>
        <strain evidence="8 9">2789STDY5608625</strain>
    </source>
</reference>
<proteinExistence type="predicted"/>